<dbReference type="PANTHER" id="PTHR42861">
    <property type="entry name" value="CALCIUM-TRANSPORTING ATPASE"/>
    <property type="match status" value="1"/>
</dbReference>
<dbReference type="SUPFAM" id="SSF81665">
    <property type="entry name" value="Calcium ATPase, transmembrane domain M"/>
    <property type="match status" value="1"/>
</dbReference>
<dbReference type="InterPro" id="IPR008250">
    <property type="entry name" value="ATPase_P-typ_transduc_dom_A_sf"/>
</dbReference>
<dbReference type="Gene3D" id="2.70.150.10">
    <property type="entry name" value="Calcium-transporting ATPase, cytoplasmic transduction domain A"/>
    <property type="match status" value="1"/>
</dbReference>
<evidence type="ECO:0000256" key="2">
    <source>
        <dbReference type="ARBA" id="ARBA00022475"/>
    </source>
</evidence>
<evidence type="ECO:0000256" key="3">
    <source>
        <dbReference type="ARBA" id="ARBA00022692"/>
    </source>
</evidence>
<evidence type="ECO:0000313" key="12">
    <source>
        <dbReference type="EMBL" id="CAJ2504673.1"/>
    </source>
</evidence>
<proteinExistence type="predicted"/>
<dbReference type="GO" id="GO:0015662">
    <property type="term" value="F:P-type ion transporter activity"/>
    <property type="evidence" value="ECO:0007669"/>
    <property type="project" value="UniProtKB-ARBA"/>
</dbReference>
<keyword evidence="3 10" id="KW-0812">Transmembrane</keyword>
<gene>
    <name evidence="12" type="ORF">KHLLAP_LOCUS5141</name>
</gene>
<keyword evidence="5" id="KW-0547">Nucleotide-binding</keyword>
<dbReference type="EMBL" id="CAUWAG010000007">
    <property type="protein sequence ID" value="CAJ2504673.1"/>
    <property type="molecule type" value="Genomic_DNA"/>
</dbReference>
<feature type="domain" description="Cation-transporting P-type ATPase N-terminal" evidence="11">
    <location>
        <begin position="18"/>
        <end position="92"/>
    </location>
</feature>
<evidence type="ECO:0000256" key="8">
    <source>
        <dbReference type="ARBA" id="ARBA00022989"/>
    </source>
</evidence>
<keyword evidence="8 10" id="KW-1133">Transmembrane helix</keyword>
<reference evidence="12" key="1">
    <citation type="submission" date="2023-10" db="EMBL/GenBank/DDBJ databases">
        <authorList>
            <person name="Hackl T."/>
        </authorList>
    </citation>
    <scope>NUCLEOTIDE SEQUENCE</scope>
</reference>
<dbReference type="Gene3D" id="1.20.1110.10">
    <property type="entry name" value="Calcium-transporting ATPase, transmembrane domain"/>
    <property type="match status" value="1"/>
</dbReference>
<feature type="transmembrane region" description="Helical" evidence="10">
    <location>
        <begin position="72"/>
        <end position="90"/>
    </location>
</feature>
<dbReference type="InterPro" id="IPR059000">
    <property type="entry name" value="ATPase_P-type_domA"/>
</dbReference>
<dbReference type="AlphaFoldDB" id="A0AAI8VGS4"/>
<keyword evidence="6" id="KW-0067">ATP-binding</keyword>
<keyword evidence="7" id="KW-1278">Translocase</keyword>
<dbReference type="GO" id="GO:0005886">
    <property type="term" value="C:plasma membrane"/>
    <property type="evidence" value="ECO:0007669"/>
    <property type="project" value="UniProtKB-SubCell"/>
</dbReference>
<keyword evidence="4" id="KW-0479">Metal-binding</keyword>
<dbReference type="Proteomes" id="UP001295740">
    <property type="component" value="Unassembled WGS sequence"/>
</dbReference>
<evidence type="ECO:0000313" key="13">
    <source>
        <dbReference type="Proteomes" id="UP001295740"/>
    </source>
</evidence>
<comment type="subcellular location">
    <subcellularLocation>
        <location evidence="1">Cell membrane</location>
        <topology evidence="1">Multi-pass membrane protein</topology>
    </subcellularLocation>
</comment>
<dbReference type="FunFam" id="2.70.150.10:FF:000016">
    <property type="entry name" value="Calcium-transporting P-type ATPase putative"/>
    <property type="match status" value="1"/>
</dbReference>
<name>A0AAI8VGS4_9PEZI</name>
<keyword evidence="9 10" id="KW-0472">Membrane</keyword>
<dbReference type="GO" id="GO:0019829">
    <property type="term" value="F:ATPase-coupled monoatomic cation transmembrane transporter activity"/>
    <property type="evidence" value="ECO:0007669"/>
    <property type="project" value="UniProtKB-ARBA"/>
</dbReference>
<protein>
    <submittedName>
        <fullName evidence="12">Uu.00g120670.m01.CDS01</fullName>
    </submittedName>
</protein>
<dbReference type="GO" id="GO:0046873">
    <property type="term" value="F:metal ion transmembrane transporter activity"/>
    <property type="evidence" value="ECO:0007669"/>
    <property type="project" value="UniProtKB-ARBA"/>
</dbReference>
<keyword evidence="2" id="KW-1003">Cell membrane</keyword>
<comment type="caution">
    <text evidence="12">The sequence shown here is derived from an EMBL/GenBank/DDBJ whole genome shotgun (WGS) entry which is preliminary data.</text>
</comment>
<evidence type="ECO:0000259" key="11">
    <source>
        <dbReference type="SMART" id="SM00831"/>
    </source>
</evidence>
<evidence type="ECO:0000256" key="1">
    <source>
        <dbReference type="ARBA" id="ARBA00004651"/>
    </source>
</evidence>
<organism evidence="12 13">
    <name type="scientific">Anthostomella pinea</name>
    <dbReference type="NCBI Taxonomy" id="933095"/>
    <lineage>
        <taxon>Eukaryota</taxon>
        <taxon>Fungi</taxon>
        <taxon>Dikarya</taxon>
        <taxon>Ascomycota</taxon>
        <taxon>Pezizomycotina</taxon>
        <taxon>Sordariomycetes</taxon>
        <taxon>Xylariomycetidae</taxon>
        <taxon>Xylariales</taxon>
        <taxon>Xylariaceae</taxon>
        <taxon>Anthostomella</taxon>
    </lineage>
</organism>
<feature type="transmembrane region" description="Helical" evidence="10">
    <location>
        <begin position="284"/>
        <end position="301"/>
    </location>
</feature>
<dbReference type="Pfam" id="PF00122">
    <property type="entry name" value="E1-E2_ATPase"/>
    <property type="match status" value="1"/>
</dbReference>
<dbReference type="GO" id="GO:0046872">
    <property type="term" value="F:metal ion binding"/>
    <property type="evidence" value="ECO:0007669"/>
    <property type="project" value="UniProtKB-KW"/>
</dbReference>
<evidence type="ECO:0000256" key="10">
    <source>
        <dbReference type="SAM" id="Phobius"/>
    </source>
</evidence>
<dbReference type="GO" id="GO:0098662">
    <property type="term" value="P:inorganic cation transmembrane transport"/>
    <property type="evidence" value="ECO:0007669"/>
    <property type="project" value="UniProtKB-ARBA"/>
</dbReference>
<dbReference type="Pfam" id="PF00690">
    <property type="entry name" value="Cation_ATPase_N"/>
    <property type="match status" value="1"/>
</dbReference>
<evidence type="ECO:0000256" key="5">
    <source>
        <dbReference type="ARBA" id="ARBA00022741"/>
    </source>
</evidence>
<dbReference type="InterPro" id="IPR023298">
    <property type="entry name" value="ATPase_P-typ_TM_dom_sf"/>
</dbReference>
<accession>A0AAI8VGS4</accession>
<evidence type="ECO:0000256" key="6">
    <source>
        <dbReference type="ARBA" id="ARBA00022840"/>
    </source>
</evidence>
<sequence length="302" mass="32601">MGIEDQTDVEKSTEPPIRPHTLPVRYIKHLLLTSAEHGLTGAEAARRLEQDGPNRVEGVKELSVWKILLRQVSNSLTMVLILVMALSFAIKDFIEGGVIAAVILLNIVVGLIQDYRAEQAIQSLYALSAPTSKVIRSEHIESIRAESLVKGDIVVLNVGDIVPADLRLATALNLSTDEALLTGESMPISKKFEAVLQDAAYVPLGDRVNMVYSASTVTRGRATGIITAIGMDTEVGKIAELLRANPNANRNLSPLAAKWKRVKAGTRNILGLEGTPLQVKLSKFALLLFALAILLAIVVFSA</sequence>
<feature type="transmembrane region" description="Helical" evidence="10">
    <location>
        <begin position="96"/>
        <end position="112"/>
    </location>
</feature>
<evidence type="ECO:0000256" key="7">
    <source>
        <dbReference type="ARBA" id="ARBA00022967"/>
    </source>
</evidence>
<dbReference type="InterPro" id="IPR004014">
    <property type="entry name" value="ATPase_P-typ_cation-transptr_N"/>
</dbReference>
<dbReference type="SMART" id="SM00831">
    <property type="entry name" value="Cation_ATPase_N"/>
    <property type="match status" value="1"/>
</dbReference>
<dbReference type="GO" id="GO:0005524">
    <property type="term" value="F:ATP binding"/>
    <property type="evidence" value="ECO:0007669"/>
    <property type="project" value="UniProtKB-KW"/>
</dbReference>
<dbReference type="SUPFAM" id="SSF81653">
    <property type="entry name" value="Calcium ATPase, transduction domain A"/>
    <property type="match status" value="1"/>
</dbReference>
<evidence type="ECO:0000256" key="9">
    <source>
        <dbReference type="ARBA" id="ARBA00023136"/>
    </source>
</evidence>
<evidence type="ECO:0000256" key="4">
    <source>
        <dbReference type="ARBA" id="ARBA00022723"/>
    </source>
</evidence>
<keyword evidence="13" id="KW-1185">Reference proteome</keyword>